<evidence type="ECO:0000313" key="1">
    <source>
        <dbReference type="EMBL" id="KAK3760513.1"/>
    </source>
</evidence>
<dbReference type="Proteomes" id="UP001283361">
    <property type="component" value="Unassembled WGS sequence"/>
</dbReference>
<comment type="caution">
    <text evidence="1">The sequence shown here is derived from an EMBL/GenBank/DDBJ whole genome shotgun (WGS) entry which is preliminary data.</text>
</comment>
<dbReference type="PANTHER" id="PTHR46601">
    <property type="entry name" value="ULP_PROTEASE DOMAIN-CONTAINING PROTEIN"/>
    <property type="match status" value="1"/>
</dbReference>
<organism evidence="1 2">
    <name type="scientific">Elysia crispata</name>
    <name type="common">lettuce slug</name>
    <dbReference type="NCBI Taxonomy" id="231223"/>
    <lineage>
        <taxon>Eukaryota</taxon>
        <taxon>Metazoa</taxon>
        <taxon>Spiralia</taxon>
        <taxon>Lophotrochozoa</taxon>
        <taxon>Mollusca</taxon>
        <taxon>Gastropoda</taxon>
        <taxon>Heterobranchia</taxon>
        <taxon>Euthyneura</taxon>
        <taxon>Panpulmonata</taxon>
        <taxon>Sacoglossa</taxon>
        <taxon>Placobranchoidea</taxon>
        <taxon>Plakobranchidae</taxon>
        <taxon>Elysia</taxon>
    </lineage>
</organism>
<dbReference type="EMBL" id="JAWDGP010004972">
    <property type="protein sequence ID" value="KAK3760513.1"/>
    <property type="molecule type" value="Genomic_DNA"/>
</dbReference>
<name>A0AAE1D8P2_9GAST</name>
<gene>
    <name evidence="1" type="ORF">RRG08_022798</name>
</gene>
<dbReference type="AlphaFoldDB" id="A0AAE1D8P2"/>
<accession>A0AAE1D8P2</accession>
<keyword evidence="2" id="KW-1185">Reference proteome</keyword>
<proteinExistence type="predicted"/>
<reference evidence="1" key="1">
    <citation type="journal article" date="2023" name="G3 (Bethesda)">
        <title>A reference genome for the long-term kleptoplast-retaining sea slug Elysia crispata morphotype clarki.</title>
        <authorList>
            <person name="Eastman K.E."/>
            <person name="Pendleton A.L."/>
            <person name="Shaikh M.A."/>
            <person name="Suttiyut T."/>
            <person name="Ogas R."/>
            <person name="Tomko P."/>
            <person name="Gavelis G."/>
            <person name="Widhalm J.R."/>
            <person name="Wisecaver J.H."/>
        </authorList>
    </citation>
    <scope>NUCLEOTIDE SEQUENCE</scope>
    <source>
        <strain evidence="1">ECLA1</strain>
    </source>
</reference>
<protein>
    <submittedName>
        <fullName evidence="1">Uncharacterized protein</fullName>
    </submittedName>
</protein>
<dbReference type="PANTHER" id="PTHR46601:SF1">
    <property type="entry name" value="ADF-H DOMAIN-CONTAINING PROTEIN"/>
    <property type="match status" value="1"/>
</dbReference>
<evidence type="ECO:0000313" key="2">
    <source>
        <dbReference type="Proteomes" id="UP001283361"/>
    </source>
</evidence>
<sequence>MGRGLTHLILNQHLRPQHQLNPQTLKLVLAQTKPPNLVMISVTGDQPLMATGQAAISGNLLKRQASVLDYLNVGPAKLSQPPKSRKEINRDYYERMKPDRPFILEERLKKLAVASKNRTQVAYQAAHRVRKALPRDPQARKDALKMVCGKKGINLEELDKVKPEMRKLDRQLKRRLAASLLQHKEKHMKSLPSHLFTAKRQYLEFQSQQTSVEVGKVVSVMDFAENCRFAAQDEVQSAYWNYN</sequence>